<gene>
    <name evidence="1" type="ORF">EVAR_44981_1</name>
</gene>
<reference evidence="1 2" key="1">
    <citation type="journal article" date="2019" name="Commun. Biol.">
        <title>The bagworm genome reveals a unique fibroin gene that provides high tensile strength.</title>
        <authorList>
            <person name="Kono N."/>
            <person name="Nakamura H."/>
            <person name="Ohtoshi R."/>
            <person name="Tomita M."/>
            <person name="Numata K."/>
            <person name="Arakawa K."/>
        </authorList>
    </citation>
    <scope>NUCLEOTIDE SEQUENCE [LARGE SCALE GENOMIC DNA]</scope>
</reference>
<dbReference type="EMBL" id="BGZK01000827">
    <property type="protein sequence ID" value="GBP61925.1"/>
    <property type="molecule type" value="Genomic_DNA"/>
</dbReference>
<proteinExistence type="predicted"/>
<protein>
    <submittedName>
        <fullName evidence="1">Uncharacterized protein</fullName>
    </submittedName>
</protein>
<accession>A0A4C1XIB7</accession>
<evidence type="ECO:0000313" key="1">
    <source>
        <dbReference type="EMBL" id="GBP61925.1"/>
    </source>
</evidence>
<dbReference type="OrthoDB" id="7554985at2759"/>
<sequence>MKPNHDFSVKEAIEGRRFRQLSLFVNLVIEEFRNLQRSVLKHAGFIVRSPSILQRLISTLLPLDIRLEKPAYFDIWPYPSHVPEIGYEIVEDLEFQTMDRLAVIGPHNYTDSSRLEGKVGATLRE</sequence>
<evidence type="ECO:0000313" key="2">
    <source>
        <dbReference type="Proteomes" id="UP000299102"/>
    </source>
</evidence>
<keyword evidence="2" id="KW-1185">Reference proteome</keyword>
<dbReference type="AlphaFoldDB" id="A0A4C1XIB7"/>
<name>A0A4C1XIB7_EUMVA</name>
<comment type="caution">
    <text evidence="1">The sequence shown here is derived from an EMBL/GenBank/DDBJ whole genome shotgun (WGS) entry which is preliminary data.</text>
</comment>
<dbReference type="Proteomes" id="UP000299102">
    <property type="component" value="Unassembled WGS sequence"/>
</dbReference>
<organism evidence="1 2">
    <name type="scientific">Eumeta variegata</name>
    <name type="common">Bagworm moth</name>
    <name type="synonym">Eumeta japonica</name>
    <dbReference type="NCBI Taxonomy" id="151549"/>
    <lineage>
        <taxon>Eukaryota</taxon>
        <taxon>Metazoa</taxon>
        <taxon>Ecdysozoa</taxon>
        <taxon>Arthropoda</taxon>
        <taxon>Hexapoda</taxon>
        <taxon>Insecta</taxon>
        <taxon>Pterygota</taxon>
        <taxon>Neoptera</taxon>
        <taxon>Endopterygota</taxon>
        <taxon>Lepidoptera</taxon>
        <taxon>Glossata</taxon>
        <taxon>Ditrysia</taxon>
        <taxon>Tineoidea</taxon>
        <taxon>Psychidae</taxon>
        <taxon>Oiketicinae</taxon>
        <taxon>Eumeta</taxon>
    </lineage>
</organism>